<keyword evidence="2" id="KW-1185">Reference proteome</keyword>
<sequence>MCFKISSSSTSSKTNLFLVNKGRLGKTKHISMHAMHQAGTQFWQKTRSIPRSLALLTLAMASNSSIRQSEELKWI</sequence>
<dbReference type="Proteomes" id="UP001164929">
    <property type="component" value="Chromosome 5"/>
</dbReference>
<accession>A0AAD6QY39</accession>
<dbReference type="AlphaFoldDB" id="A0AAD6QY39"/>
<gene>
    <name evidence="1" type="ORF">NC653_014720</name>
</gene>
<organism evidence="1 2">
    <name type="scientific">Populus alba x Populus x berolinensis</name>
    <dbReference type="NCBI Taxonomy" id="444605"/>
    <lineage>
        <taxon>Eukaryota</taxon>
        <taxon>Viridiplantae</taxon>
        <taxon>Streptophyta</taxon>
        <taxon>Embryophyta</taxon>
        <taxon>Tracheophyta</taxon>
        <taxon>Spermatophyta</taxon>
        <taxon>Magnoliopsida</taxon>
        <taxon>eudicotyledons</taxon>
        <taxon>Gunneridae</taxon>
        <taxon>Pentapetalae</taxon>
        <taxon>rosids</taxon>
        <taxon>fabids</taxon>
        <taxon>Malpighiales</taxon>
        <taxon>Salicaceae</taxon>
        <taxon>Saliceae</taxon>
        <taxon>Populus</taxon>
    </lineage>
</organism>
<evidence type="ECO:0000313" key="2">
    <source>
        <dbReference type="Proteomes" id="UP001164929"/>
    </source>
</evidence>
<proteinExistence type="predicted"/>
<comment type="caution">
    <text evidence="1">The sequence shown here is derived from an EMBL/GenBank/DDBJ whole genome shotgun (WGS) entry which is preliminary data.</text>
</comment>
<name>A0AAD6QY39_9ROSI</name>
<protein>
    <submittedName>
        <fullName evidence="1">Uncharacterized protein</fullName>
    </submittedName>
</protein>
<reference evidence="1" key="1">
    <citation type="journal article" date="2023" name="Mol. Ecol. Resour.">
        <title>Chromosome-level genome assembly of a triploid poplar Populus alba 'Berolinensis'.</title>
        <authorList>
            <person name="Chen S."/>
            <person name="Yu Y."/>
            <person name="Wang X."/>
            <person name="Wang S."/>
            <person name="Zhang T."/>
            <person name="Zhou Y."/>
            <person name="He R."/>
            <person name="Meng N."/>
            <person name="Wang Y."/>
            <person name="Liu W."/>
            <person name="Liu Z."/>
            <person name="Liu J."/>
            <person name="Guo Q."/>
            <person name="Huang H."/>
            <person name="Sederoff R.R."/>
            <person name="Wang G."/>
            <person name="Qu G."/>
            <person name="Chen S."/>
        </authorList>
    </citation>
    <scope>NUCLEOTIDE SEQUENCE</scope>
    <source>
        <strain evidence="1">SC-2020</strain>
    </source>
</reference>
<evidence type="ECO:0000313" key="1">
    <source>
        <dbReference type="EMBL" id="KAJ6998637.1"/>
    </source>
</evidence>
<dbReference type="EMBL" id="JAQIZT010000005">
    <property type="protein sequence ID" value="KAJ6998637.1"/>
    <property type="molecule type" value="Genomic_DNA"/>
</dbReference>